<name>A0ACC2YM37_9PEZI</name>
<dbReference type="EMBL" id="JAPDRP010000025">
    <property type="protein sequence ID" value="KAJ9636346.1"/>
    <property type="molecule type" value="Genomic_DNA"/>
</dbReference>
<evidence type="ECO:0000313" key="2">
    <source>
        <dbReference type="Proteomes" id="UP001172680"/>
    </source>
</evidence>
<organism evidence="1 2">
    <name type="scientific">Coniosporium tulheliwenetii</name>
    <dbReference type="NCBI Taxonomy" id="3383036"/>
    <lineage>
        <taxon>Eukaryota</taxon>
        <taxon>Fungi</taxon>
        <taxon>Dikarya</taxon>
        <taxon>Ascomycota</taxon>
        <taxon>Pezizomycotina</taxon>
        <taxon>Dothideomycetes</taxon>
        <taxon>Dothideomycetes incertae sedis</taxon>
        <taxon>Coniosporium</taxon>
    </lineage>
</organism>
<gene>
    <name evidence="1" type="primary">hmt1</name>
    <name evidence="1" type="ORF">H2199_008021</name>
</gene>
<keyword evidence="2" id="KW-1185">Reference proteome</keyword>
<proteinExistence type="predicted"/>
<accession>A0ACC2YM37</accession>
<protein>
    <submittedName>
        <fullName evidence="1">ATP-binding cassette-type vacuolar membrane transporter Hmt1</fullName>
    </submittedName>
</protein>
<sequence>MAERTLVTEASMDDVRPGYDSGLAATPDQQLGPGGKPLPNLDPTRNAPKKPKHDDISRPRKLVFEWMSVVLALTFIGNTINVIVHALYDREEQWWCGQAMVIYLVGSFFVYSLFVISLLDTKPSPTAAHLATWIFATLMEIVILGASFALYTTRHREPRAGKGRWGKLRGNATEWEITELALDLFRILLLLFLIGFYVLFVASNGRKKEESTANGPSESTGLLAESRAENGHAVAYGSAPAGGKHKHTEGAPAGWSRPDGVPSRSWWEYIKGYSVFFPYLWPSKDRRLQIVVVICFTIVVFQRVVNVLVPYQVGKITDDLSGENGQVKMPWGAICLYIFYRLLQGSNGLLGALRSTLWIPIGQYSYRELSVAAFEHVHGLSLDFHLGKKTGEVLSALGKGSSINTFLEQVTFQVVPMLVDLCVAIAYFLIAFDAYYALVVAVVTFWYVYLTIRMAQWRAEIRRQMVNADREEDAVKYVTVDVRLILANNFGRNDSMVSYETVKYFNAEAYEFNRYRNAVMKYQKAEYLVLFSLNIMNVTQNLVFMLGLMVACFVAAYQVTTGVRKVGNFVTLLTYMAQLQGPLNFFGTFYRMIQSAMINSERMLELFKEQPTVVDQPHAKELPSCEGEIRFNDVHFAYDARKPALNGLDFRCPPGTTTALVGESGGGKSTVFRLLFRFYNIQAGSIQVDGHYVEDVTIDSLRRHIGVVPQDTVLFNETVMYNLRYANPNATDEQVYEACRAASIHDKILSFPDGYETKVGERGLRLSGGEKQRVAIARTILKNPRIIMLDEATAALDTETEQHIQEALTTLSQGRTMLVIAHRLSTIVRADQILVLHEGRVAERGSHEELLAKKGRYASMWKKQVKAQRAAEEAKALNDKAQRLRRESQDGAATSGGSGEGSASSSEDEKDREKGRRSRSWLLMRRVRQAAARPAVTSPSASNTVTHKFPPKPPCMASSTSDIPIDQSYADGLDTSDDDALSFSSARSLASIITRYRYENGRRYHAYRDGQYYMPNDDKHAEYEMLVHHLWLLTLDDQLYLAPVEQPLRVLDVGTGTGLWAIDMADRFPAAEVTGTDLSPTQIKHVPPNVRFEVDDFCSEWTYPENTFDLIHLRGLIGCAPDWPELYRQCYAHLQPGGYIEHAEVEIDMYCSTDPPSPLPADNAIAGLAAGLIEAGERTGKSMDVASHIAGRLRDVGFTDVTEHIYKWPIGPWSSDPKLKQLGQWNQRNWEDGCEDWILALYTRVFGYTLDQVQKVTAEVRRAATGRRDHIYHYV</sequence>
<comment type="caution">
    <text evidence="1">The sequence shown here is derived from an EMBL/GenBank/DDBJ whole genome shotgun (WGS) entry which is preliminary data.</text>
</comment>
<evidence type="ECO:0000313" key="1">
    <source>
        <dbReference type="EMBL" id="KAJ9636346.1"/>
    </source>
</evidence>
<dbReference type="Proteomes" id="UP001172680">
    <property type="component" value="Unassembled WGS sequence"/>
</dbReference>
<keyword evidence="1" id="KW-0547">Nucleotide-binding</keyword>
<reference evidence="1" key="1">
    <citation type="submission" date="2022-10" db="EMBL/GenBank/DDBJ databases">
        <title>Culturing micro-colonial fungi from biological soil crusts in the Mojave desert and describing Neophaeococcomyces mojavensis, and introducing the new genera and species Taxawa tesnikishii.</title>
        <authorList>
            <person name="Kurbessoian T."/>
            <person name="Stajich J.E."/>
        </authorList>
    </citation>
    <scope>NUCLEOTIDE SEQUENCE</scope>
    <source>
        <strain evidence="1">JES_115</strain>
    </source>
</reference>
<keyword evidence="1" id="KW-0067">ATP-binding</keyword>